<protein>
    <submittedName>
        <fullName evidence="3">Reverse transcriptase domain-containing protein</fullName>
    </submittedName>
</protein>
<name>A0A7I4Z3C9_HAECO</name>
<dbReference type="SUPFAM" id="SSF56672">
    <property type="entry name" value="DNA/RNA polymerases"/>
    <property type="match status" value="1"/>
</dbReference>
<dbReference type="WBParaSite" id="HCON_00169330-00001">
    <property type="protein sequence ID" value="HCON_00169330-00001"/>
    <property type="gene ID" value="HCON_00169330"/>
</dbReference>
<dbReference type="InterPro" id="IPR050951">
    <property type="entry name" value="Retrovirus_Pol_polyprotein"/>
</dbReference>
<dbReference type="AlphaFoldDB" id="A0A7I4Z3C9"/>
<dbReference type="InterPro" id="IPR043128">
    <property type="entry name" value="Rev_trsase/Diguanyl_cyclase"/>
</dbReference>
<sequence>MQKSKSEAIPERERSTGFQKEVPFASIPDLDAEIDRLVSDGVISSVDHSEWAAPIVAVRKKNGQIRSCADFSTGLNDALQLHHHPLPTAEEVFTKLNGGRVFLQIDLANAYLQIEVESRSKEMLTINIHRSLYRYNRLPFGVKSAPGIFQQIMDSMICGLQGVAAYLDDIIVTGHTYEQHRSNLRALFNRISEYGFHVRLEKCNFLMHRVRYLGFVLDKDGHRPDPEKIEAVR</sequence>
<dbReference type="Gene3D" id="3.30.70.270">
    <property type="match status" value="1"/>
</dbReference>
<dbReference type="InterPro" id="IPR043502">
    <property type="entry name" value="DNA/RNA_pol_sf"/>
</dbReference>
<dbReference type="PANTHER" id="PTHR37984:SF5">
    <property type="entry name" value="PROTEIN NYNRIN-LIKE"/>
    <property type="match status" value="1"/>
</dbReference>
<dbReference type="PANTHER" id="PTHR37984">
    <property type="entry name" value="PROTEIN CBG26694"/>
    <property type="match status" value="1"/>
</dbReference>
<dbReference type="OMA" id="YHMAPPE"/>
<dbReference type="CDD" id="cd01647">
    <property type="entry name" value="RT_LTR"/>
    <property type="match status" value="1"/>
</dbReference>
<dbReference type="Pfam" id="PF00078">
    <property type="entry name" value="RVT_1"/>
    <property type="match status" value="1"/>
</dbReference>
<evidence type="ECO:0000313" key="3">
    <source>
        <dbReference type="WBParaSite" id="HCON_00169330-00001"/>
    </source>
</evidence>
<accession>A0A7I4Z3C9</accession>
<reference evidence="3" key="1">
    <citation type="submission" date="2020-12" db="UniProtKB">
        <authorList>
            <consortium name="WormBaseParasite"/>
        </authorList>
    </citation>
    <scope>IDENTIFICATION</scope>
    <source>
        <strain evidence="3">MHco3</strain>
    </source>
</reference>
<organism evidence="2 3">
    <name type="scientific">Haemonchus contortus</name>
    <name type="common">Barber pole worm</name>
    <dbReference type="NCBI Taxonomy" id="6289"/>
    <lineage>
        <taxon>Eukaryota</taxon>
        <taxon>Metazoa</taxon>
        <taxon>Ecdysozoa</taxon>
        <taxon>Nematoda</taxon>
        <taxon>Chromadorea</taxon>
        <taxon>Rhabditida</taxon>
        <taxon>Rhabditina</taxon>
        <taxon>Rhabditomorpha</taxon>
        <taxon>Strongyloidea</taxon>
        <taxon>Trichostrongylidae</taxon>
        <taxon>Haemonchus</taxon>
    </lineage>
</organism>
<dbReference type="InterPro" id="IPR000477">
    <property type="entry name" value="RT_dom"/>
</dbReference>
<dbReference type="OrthoDB" id="5919961at2759"/>
<evidence type="ECO:0000259" key="1">
    <source>
        <dbReference type="PROSITE" id="PS50878"/>
    </source>
</evidence>
<proteinExistence type="predicted"/>
<dbReference type="Gene3D" id="3.10.10.10">
    <property type="entry name" value="HIV Type 1 Reverse Transcriptase, subunit A, domain 1"/>
    <property type="match status" value="1"/>
</dbReference>
<keyword evidence="2" id="KW-1185">Reference proteome</keyword>
<dbReference type="Proteomes" id="UP000025227">
    <property type="component" value="Unplaced"/>
</dbReference>
<evidence type="ECO:0000313" key="2">
    <source>
        <dbReference type="Proteomes" id="UP000025227"/>
    </source>
</evidence>
<feature type="domain" description="Reverse transcriptase" evidence="1">
    <location>
        <begin position="39"/>
        <end position="217"/>
    </location>
</feature>
<dbReference type="PROSITE" id="PS50878">
    <property type="entry name" value="RT_POL"/>
    <property type="match status" value="1"/>
</dbReference>